<feature type="domain" description="ABC transmembrane type-1" evidence="8">
    <location>
        <begin position="91"/>
        <end position="307"/>
    </location>
</feature>
<dbReference type="Gene3D" id="1.10.3720.10">
    <property type="entry name" value="MetI-like"/>
    <property type="match status" value="1"/>
</dbReference>
<keyword evidence="10" id="KW-1185">Reference proteome</keyword>
<dbReference type="InterPro" id="IPR051393">
    <property type="entry name" value="ABC_transporter_permease"/>
</dbReference>
<keyword evidence="3" id="KW-1003">Cell membrane</keyword>
<keyword evidence="6 7" id="KW-0472">Membrane</keyword>
<evidence type="ECO:0000256" key="3">
    <source>
        <dbReference type="ARBA" id="ARBA00022475"/>
    </source>
</evidence>
<dbReference type="PANTHER" id="PTHR30193">
    <property type="entry name" value="ABC TRANSPORTER PERMEASE PROTEIN"/>
    <property type="match status" value="1"/>
</dbReference>
<dbReference type="Proteomes" id="UP000481087">
    <property type="component" value="Unassembled WGS sequence"/>
</dbReference>
<dbReference type="Pfam" id="PF00528">
    <property type="entry name" value="BPD_transp_1"/>
    <property type="match status" value="1"/>
</dbReference>
<dbReference type="GO" id="GO:0005886">
    <property type="term" value="C:plasma membrane"/>
    <property type="evidence" value="ECO:0007669"/>
    <property type="project" value="UniProtKB-SubCell"/>
</dbReference>
<dbReference type="GO" id="GO:0055085">
    <property type="term" value="P:transmembrane transport"/>
    <property type="evidence" value="ECO:0007669"/>
    <property type="project" value="InterPro"/>
</dbReference>
<evidence type="ECO:0000313" key="9">
    <source>
        <dbReference type="EMBL" id="MZQ83223.1"/>
    </source>
</evidence>
<feature type="transmembrane region" description="Helical" evidence="7">
    <location>
        <begin position="293"/>
        <end position="311"/>
    </location>
</feature>
<evidence type="ECO:0000313" key="10">
    <source>
        <dbReference type="Proteomes" id="UP000481087"/>
    </source>
</evidence>
<comment type="similarity">
    <text evidence="7">Belongs to the binding-protein-dependent transport system permease family.</text>
</comment>
<dbReference type="SUPFAM" id="SSF161098">
    <property type="entry name" value="MetI-like"/>
    <property type="match status" value="1"/>
</dbReference>
<dbReference type="EMBL" id="WTUZ01000016">
    <property type="protein sequence ID" value="MZQ83223.1"/>
    <property type="molecule type" value="Genomic_DNA"/>
</dbReference>
<dbReference type="AlphaFoldDB" id="A0A6L8UYC7"/>
<keyword evidence="2 7" id="KW-0813">Transport</keyword>
<name>A0A6L8UYC7_9BACL</name>
<gene>
    <name evidence="9" type="ORF">GQF01_13995</name>
</gene>
<evidence type="ECO:0000256" key="2">
    <source>
        <dbReference type="ARBA" id="ARBA00022448"/>
    </source>
</evidence>
<dbReference type="InterPro" id="IPR035906">
    <property type="entry name" value="MetI-like_sf"/>
</dbReference>
<feature type="transmembrane region" description="Helical" evidence="7">
    <location>
        <begin position="32"/>
        <end position="55"/>
    </location>
</feature>
<evidence type="ECO:0000256" key="6">
    <source>
        <dbReference type="ARBA" id="ARBA00023136"/>
    </source>
</evidence>
<comment type="caution">
    <text evidence="9">The sequence shown here is derived from an EMBL/GenBank/DDBJ whole genome shotgun (WGS) entry which is preliminary data.</text>
</comment>
<evidence type="ECO:0000256" key="7">
    <source>
        <dbReference type="RuleBase" id="RU363032"/>
    </source>
</evidence>
<dbReference type="InterPro" id="IPR000515">
    <property type="entry name" value="MetI-like"/>
</dbReference>
<evidence type="ECO:0000256" key="4">
    <source>
        <dbReference type="ARBA" id="ARBA00022692"/>
    </source>
</evidence>
<protein>
    <submittedName>
        <fullName evidence="9">ABC transporter permease subunit</fullName>
    </submittedName>
</protein>
<evidence type="ECO:0000256" key="1">
    <source>
        <dbReference type="ARBA" id="ARBA00004651"/>
    </source>
</evidence>
<keyword evidence="4 7" id="KW-0812">Transmembrane</keyword>
<sequence length="321" mass="37186">MERVPATLRARGGPTAHKLPAFWKKLRQSHQLLFLALPACIFVFVFHYIPLYGLIVAFKNYNYRDGILHSPWNGFENFKFIFTSSDAWVITRNTLLYNTAFIFSTLIVSVILALLLNQVSKKFIKFHQTALFFPYFISFVIVSYVCLAFLDMSHGFLNTILSWFGKEPVLWYNEPQYWPYILMSVNLWKNAGYYAIIYYTAIISIDSEYFEAAEIDGANIWQQIWAITLPLLKPLMILLVLLQVSRIFFGNFDLFYNVTMNSTLLYPTTDIIDTFVFRALRVNGDIGMASAAGFYQSIVGLIIILFTNFIIRRVSKENALF</sequence>
<organism evidence="9 10">
    <name type="scientific">Paenibacillus silvestris</name>
    <dbReference type="NCBI Taxonomy" id="2606219"/>
    <lineage>
        <taxon>Bacteria</taxon>
        <taxon>Bacillati</taxon>
        <taxon>Bacillota</taxon>
        <taxon>Bacilli</taxon>
        <taxon>Bacillales</taxon>
        <taxon>Paenibacillaceae</taxon>
        <taxon>Paenibacillus</taxon>
    </lineage>
</organism>
<feature type="transmembrane region" description="Helical" evidence="7">
    <location>
        <begin position="95"/>
        <end position="117"/>
    </location>
</feature>
<feature type="transmembrane region" description="Helical" evidence="7">
    <location>
        <begin position="231"/>
        <end position="249"/>
    </location>
</feature>
<evidence type="ECO:0000256" key="5">
    <source>
        <dbReference type="ARBA" id="ARBA00022989"/>
    </source>
</evidence>
<proteinExistence type="inferred from homology"/>
<accession>A0A6L8UYC7</accession>
<evidence type="ECO:0000259" key="8">
    <source>
        <dbReference type="PROSITE" id="PS50928"/>
    </source>
</evidence>
<dbReference type="PANTHER" id="PTHR30193:SF44">
    <property type="entry name" value="LACTOSE TRANSPORT SYSTEM PERMEASE PROTEIN LACF"/>
    <property type="match status" value="1"/>
</dbReference>
<keyword evidence="5 7" id="KW-1133">Transmembrane helix</keyword>
<feature type="transmembrane region" description="Helical" evidence="7">
    <location>
        <begin position="129"/>
        <end position="150"/>
    </location>
</feature>
<reference evidence="9 10" key="1">
    <citation type="submission" date="2019-12" db="EMBL/GenBank/DDBJ databases">
        <title>Paenibacillus sp. nov. sp. isolated from soil.</title>
        <authorList>
            <person name="Kim J."/>
            <person name="Jeong S.E."/>
            <person name="Jung H.S."/>
            <person name="Jeon C.O."/>
        </authorList>
    </citation>
    <scope>NUCLEOTIDE SEQUENCE [LARGE SCALE GENOMIC DNA]</scope>
    <source>
        <strain evidence="9 10">5J-6</strain>
    </source>
</reference>
<comment type="subcellular location">
    <subcellularLocation>
        <location evidence="1 7">Cell membrane</location>
        <topology evidence="1 7">Multi-pass membrane protein</topology>
    </subcellularLocation>
</comment>
<dbReference type="CDD" id="cd06261">
    <property type="entry name" value="TM_PBP2"/>
    <property type="match status" value="1"/>
</dbReference>
<feature type="transmembrane region" description="Helical" evidence="7">
    <location>
        <begin position="191"/>
        <end position="210"/>
    </location>
</feature>
<dbReference type="PROSITE" id="PS50928">
    <property type="entry name" value="ABC_TM1"/>
    <property type="match status" value="1"/>
</dbReference>
<dbReference type="RefSeq" id="WP_161407416.1">
    <property type="nucleotide sequence ID" value="NZ_WTUZ01000016.1"/>
</dbReference>